<sequence>MRTRLRKLGHGAALALPFALAACQTLIKPPEPCGDDGCASVPPIHEPKITTNPTMHALATDLDHLEKHVDWYGSVVAKAPDVWGQARLTRYREEFEMQMSLDNADNQFKVGLQGSLARSDQAFFAHATALSLAAQPKPPVIGRVESTKVEAPALVPTGQTIQVVGTDPTTGVQTTTNTTLAAPTAPTPTPTPAPAAPTAPTGGAAGTAAKLINDPADTTPVIKRGLVANGIGFGAIKDGGIGLEPSLFVAQKKRHLDFLNQIRRENEGDDTADGPGYSLNLIRVPVSVLPGKRTDVGHGAEITMTLTPVLGDDLLPVTFRNLVLNDLLHQLGFPATQVLGDQDPTVAVLLNAEFQVFVRVVTQLNDDLSCRRWDAAVAHARAIKGDPKLYGAFKKYATTDPELLPAFDALAAEKTPGAPELAPLMRPGAVRGALPTSFQTRFAVPTIGFAAGLDNRTAFPTSQLLDVYGAHAVFEIVFGAQKAFATSIARQKYAHLPDIQSYIKEEAGAAYELLRKNPNLVAHYCTPALVQAIRSKRVEEVLKYRQAYRTELAALTGYNPPTKDKDSGKDGKYRLEEPQHLSVTAALAWCIIVDSALLNDRLVRDMREAATAKKQSPPPADHWPQYYLPEPPTEARCAFNTYVAMRWPIRVFALDPYTQDQNIADQFSSRREMQLALSIAFTNGFIGVDTLTKYTRRLEAESETIALNRTQVGFGHGENTFGWRFYPRFQTPDTESNLTVFTRDLLIGGPNRNALLRQRRLEPGPRECVAVVMMPSFVPYATLDTTSNWFGLANPKHKVLDHTQALKLSHTVHAIKNAGCGVKDANCYRDGELGRLLRRVEQLESRLPSQTLNVPVPAINTLGGFEMFSNGTTDLAPELYGWYGAPGVSTEDDTTTLFLVGDHFSPLNTKVIVGNRAITNAPTAAAATGTYNQKMLSRQVVQVTVPRGTLTVLKDGRPHVTAHIATPYGVTRELLIPVVSAKPTAEAPKAAEGYKLDVDALELPYCKFGLGMEGKYLLGVVDPPADAALKINWADALSVAPQKVSKVTFGFEYNGCPFAVTLDKEIEEKDGAYTIDSAGLKVLVTELLRSLNQFRPFTDDTNPLTKGVKVTSVKLTPVDPKRAVTRATVAGELTLKFACQICKDGAHVPVAEPKKDDKKDEPKKENNKEGKEKDDKPALAPLSAPVAPPTLPLPAAPPLPRS</sequence>
<keyword evidence="2" id="KW-0732">Signal</keyword>
<feature type="signal peptide" evidence="2">
    <location>
        <begin position="1"/>
        <end position="21"/>
    </location>
</feature>
<dbReference type="Proteomes" id="UP000464178">
    <property type="component" value="Chromosome"/>
</dbReference>
<keyword evidence="4" id="KW-1185">Reference proteome</keyword>
<dbReference type="EMBL" id="LR593886">
    <property type="protein sequence ID" value="VTR91759.1"/>
    <property type="molecule type" value="Genomic_DNA"/>
</dbReference>
<proteinExistence type="predicted"/>
<dbReference type="AlphaFoldDB" id="A0A6P2CS41"/>
<evidence type="ECO:0000313" key="3">
    <source>
        <dbReference type="EMBL" id="VTR91759.1"/>
    </source>
</evidence>
<protein>
    <submittedName>
        <fullName evidence="3">Uncharacterized protein</fullName>
    </submittedName>
</protein>
<feature type="region of interest" description="Disordered" evidence="1">
    <location>
        <begin position="165"/>
        <end position="208"/>
    </location>
</feature>
<feature type="compositionally biased region" description="Low complexity" evidence="1">
    <location>
        <begin position="165"/>
        <end position="184"/>
    </location>
</feature>
<name>A0A6P2CS41_9BACT</name>
<feature type="compositionally biased region" description="Pro residues" evidence="1">
    <location>
        <begin position="185"/>
        <end position="197"/>
    </location>
</feature>
<feature type="region of interest" description="Disordered" evidence="1">
    <location>
        <begin position="1150"/>
        <end position="1202"/>
    </location>
</feature>
<feature type="compositionally biased region" description="Low complexity" evidence="1">
    <location>
        <begin position="198"/>
        <end position="208"/>
    </location>
</feature>
<evidence type="ECO:0000256" key="1">
    <source>
        <dbReference type="SAM" id="MobiDB-lite"/>
    </source>
</evidence>
<reference evidence="3 4" key="1">
    <citation type="submission" date="2019-05" db="EMBL/GenBank/DDBJ databases">
        <authorList>
            <consortium name="Science for Life Laboratories"/>
        </authorList>
    </citation>
    <scope>NUCLEOTIDE SEQUENCE [LARGE SCALE GENOMIC DNA]</scope>
    <source>
        <strain evidence="3">Soil9</strain>
    </source>
</reference>
<feature type="compositionally biased region" description="Basic and acidic residues" evidence="1">
    <location>
        <begin position="1152"/>
        <end position="1177"/>
    </location>
</feature>
<gene>
    <name evidence="3" type="ORF">SOIL9_59550</name>
</gene>
<feature type="chain" id="PRO_5026970454" evidence="2">
    <location>
        <begin position="22"/>
        <end position="1202"/>
    </location>
</feature>
<dbReference type="RefSeq" id="WP_162666709.1">
    <property type="nucleotide sequence ID" value="NZ_LR593886.1"/>
</dbReference>
<dbReference type="PROSITE" id="PS51257">
    <property type="entry name" value="PROKAR_LIPOPROTEIN"/>
    <property type="match status" value="1"/>
</dbReference>
<organism evidence="3 4">
    <name type="scientific">Gemmata massiliana</name>
    <dbReference type="NCBI Taxonomy" id="1210884"/>
    <lineage>
        <taxon>Bacteria</taxon>
        <taxon>Pseudomonadati</taxon>
        <taxon>Planctomycetota</taxon>
        <taxon>Planctomycetia</taxon>
        <taxon>Gemmatales</taxon>
        <taxon>Gemmataceae</taxon>
        <taxon>Gemmata</taxon>
    </lineage>
</organism>
<dbReference type="KEGG" id="gms:SOIL9_59550"/>
<evidence type="ECO:0000256" key="2">
    <source>
        <dbReference type="SAM" id="SignalP"/>
    </source>
</evidence>
<feature type="compositionally biased region" description="Pro residues" evidence="1">
    <location>
        <begin position="1186"/>
        <end position="1202"/>
    </location>
</feature>
<accession>A0A6P2CS41</accession>
<evidence type="ECO:0000313" key="4">
    <source>
        <dbReference type="Proteomes" id="UP000464178"/>
    </source>
</evidence>